<feature type="compositionally biased region" description="Polar residues" evidence="1">
    <location>
        <begin position="96"/>
        <end position="111"/>
    </location>
</feature>
<proteinExistence type="predicted"/>
<evidence type="ECO:0000313" key="3">
    <source>
        <dbReference type="Proteomes" id="UP001286313"/>
    </source>
</evidence>
<reference evidence="2" key="1">
    <citation type="submission" date="2023-10" db="EMBL/GenBank/DDBJ databases">
        <title>Genome assemblies of two species of porcelain crab, Petrolisthes cinctipes and Petrolisthes manimaculis (Anomura: Porcellanidae).</title>
        <authorList>
            <person name="Angst P."/>
        </authorList>
    </citation>
    <scope>NUCLEOTIDE SEQUENCE</scope>
    <source>
        <strain evidence="2">PB745_01</strain>
        <tissue evidence="2">Gill</tissue>
    </source>
</reference>
<protein>
    <submittedName>
        <fullName evidence="2">Uncharacterized protein</fullName>
    </submittedName>
</protein>
<organism evidence="2 3">
    <name type="scientific">Petrolisthes cinctipes</name>
    <name type="common">Flat porcelain crab</name>
    <dbReference type="NCBI Taxonomy" id="88211"/>
    <lineage>
        <taxon>Eukaryota</taxon>
        <taxon>Metazoa</taxon>
        <taxon>Ecdysozoa</taxon>
        <taxon>Arthropoda</taxon>
        <taxon>Crustacea</taxon>
        <taxon>Multicrustacea</taxon>
        <taxon>Malacostraca</taxon>
        <taxon>Eumalacostraca</taxon>
        <taxon>Eucarida</taxon>
        <taxon>Decapoda</taxon>
        <taxon>Pleocyemata</taxon>
        <taxon>Anomura</taxon>
        <taxon>Galatheoidea</taxon>
        <taxon>Porcellanidae</taxon>
        <taxon>Petrolisthes</taxon>
    </lineage>
</organism>
<accession>A0AAE1KLV5</accession>
<feature type="region of interest" description="Disordered" evidence="1">
    <location>
        <begin position="87"/>
        <end position="111"/>
    </location>
</feature>
<gene>
    <name evidence="2" type="ORF">Pcinc_018900</name>
</gene>
<dbReference type="EMBL" id="JAWQEG010001845">
    <property type="protein sequence ID" value="KAK3876293.1"/>
    <property type="molecule type" value="Genomic_DNA"/>
</dbReference>
<name>A0AAE1KLV5_PETCI</name>
<sequence>MAGRQFIVRASNPFSHLNLHLDYPEDADALTGDLNQRAGGTRLVKTATRMSSDVTSPLPPLARRRLKNLAPPLGARIPAPPIQYAFHQSLLKPRHSSTPTTNHNGTRNANN</sequence>
<comment type="caution">
    <text evidence="2">The sequence shown here is derived from an EMBL/GenBank/DDBJ whole genome shotgun (WGS) entry which is preliminary data.</text>
</comment>
<keyword evidence="3" id="KW-1185">Reference proteome</keyword>
<evidence type="ECO:0000313" key="2">
    <source>
        <dbReference type="EMBL" id="KAK3876293.1"/>
    </source>
</evidence>
<evidence type="ECO:0000256" key="1">
    <source>
        <dbReference type="SAM" id="MobiDB-lite"/>
    </source>
</evidence>
<dbReference type="AlphaFoldDB" id="A0AAE1KLV5"/>
<dbReference type="Proteomes" id="UP001286313">
    <property type="component" value="Unassembled WGS sequence"/>
</dbReference>